<dbReference type="OrthoDB" id="8901110at2"/>
<feature type="domain" description="Spore coat protein U/FanG" evidence="2">
    <location>
        <begin position="187"/>
        <end position="317"/>
    </location>
</feature>
<sequence>MKQFGWILKWALTAAMAAVLAPSAAYAGCAVTPANGASFGTVTSFAALNQAQSTSTTNSGLTCSGALLSLLQVGDQIDATITSANGGQLTGPTGDAIPYTIFADSAYSVVLNRGQQYNWFSGALLNLLGIFGGPAASLPLYFRTSTNSNVAAGVYTDTLTINWTWNYCAGIGILGICLGRDQGSGVSTFQVTMTVTNDCTITAPDVSFGAAPTVSSFQPVSGSIALTCTKGMIYTVGLSPGNNAAGNGRRQMASGANRLQYDLFAGGGATVWGQASNRVAGSGPADGTSVNTMPYVARIYNDQATPPVGTYTDSVIVDVRY</sequence>
<dbReference type="SMART" id="SM00972">
    <property type="entry name" value="SCPU"/>
    <property type="match status" value="2"/>
</dbReference>
<proteinExistence type="predicted"/>
<dbReference type="AlphaFoldDB" id="A0A228IJF8"/>
<dbReference type="RefSeq" id="WP_043179873.1">
    <property type="nucleotide sequence ID" value="NZ_JAUJSI010000009.1"/>
</dbReference>
<dbReference type="Proteomes" id="UP000214600">
    <property type="component" value="Unassembled WGS sequence"/>
</dbReference>
<evidence type="ECO:0000313" key="3">
    <source>
        <dbReference type="EMBL" id="OXI42322.1"/>
    </source>
</evidence>
<feature type="domain" description="Spore coat protein U/FanG" evidence="2">
    <location>
        <begin position="17"/>
        <end position="161"/>
    </location>
</feature>
<reference evidence="3 4" key="2">
    <citation type="submission" date="2017-08" db="EMBL/GenBank/DDBJ databases">
        <title>WGS of novel Burkholderia cepaca complex species.</title>
        <authorList>
            <person name="Lipuma J."/>
            <person name="Spilker T."/>
        </authorList>
    </citation>
    <scope>NUCLEOTIDE SEQUENCE [LARGE SCALE GENOMIC DNA]</scope>
    <source>
        <strain evidence="3 4">AU17325</strain>
    </source>
</reference>
<dbReference type="InterPro" id="IPR007893">
    <property type="entry name" value="Spore_coat_U/FanG"/>
</dbReference>
<reference evidence="4" key="1">
    <citation type="submission" date="2017-06" db="EMBL/GenBank/DDBJ databases">
        <authorList>
            <person name="LiPuma J."/>
            <person name="Spilker T."/>
        </authorList>
    </citation>
    <scope>NUCLEOTIDE SEQUENCE [LARGE SCALE GENOMIC DNA]</scope>
    <source>
        <strain evidence="4">AU17325</strain>
    </source>
</reference>
<dbReference type="InterPro" id="IPR053167">
    <property type="entry name" value="Spore_coat_component"/>
</dbReference>
<evidence type="ECO:0000259" key="2">
    <source>
        <dbReference type="Pfam" id="PF05229"/>
    </source>
</evidence>
<protein>
    <submittedName>
        <fullName evidence="3">SCPU domain-containing protein</fullName>
    </submittedName>
</protein>
<feature type="chain" id="PRO_5011315635" evidence="1">
    <location>
        <begin position="28"/>
        <end position="321"/>
    </location>
</feature>
<evidence type="ECO:0000256" key="1">
    <source>
        <dbReference type="SAM" id="SignalP"/>
    </source>
</evidence>
<gene>
    <name evidence="3" type="ORF">CFB84_24180</name>
</gene>
<dbReference type="Pfam" id="PF05229">
    <property type="entry name" value="SCPU"/>
    <property type="match status" value="2"/>
</dbReference>
<accession>A0A228IJF8</accession>
<keyword evidence="1" id="KW-0732">Signal</keyword>
<dbReference type="PANTHER" id="PTHR37089">
    <property type="entry name" value="PROTEIN U-RELATED"/>
    <property type="match status" value="1"/>
</dbReference>
<feature type="signal peptide" evidence="1">
    <location>
        <begin position="1"/>
        <end position="27"/>
    </location>
</feature>
<dbReference type="EMBL" id="NKFA01000008">
    <property type="protein sequence ID" value="OXI42322.1"/>
    <property type="molecule type" value="Genomic_DNA"/>
</dbReference>
<evidence type="ECO:0000313" key="4">
    <source>
        <dbReference type="Proteomes" id="UP000214600"/>
    </source>
</evidence>
<comment type="caution">
    <text evidence="3">The sequence shown here is derived from an EMBL/GenBank/DDBJ whole genome shotgun (WGS) entry which is preliminary data.</text>
</comment>
<organism evidence="3 4">
    <name type="scientific">Burkholderia aenigmatica</name>
    <dbReference type="NCBI Taxonomy" id="2015348"/>
    <lineage>
        <taxon>Bacteria</taxon>
        <taxon>Pseudomonadati</taxon>
        <taxon>Pseudomonadota</taxon>
        <taxon>Betaproteobacteria</taxon>
        <taxon>Burkholderiales</taxon>
        <taxon>Burkholderiaceae</taxon>
        <taxon>Burkholderia</taxon>
        <taxon>Burkholderia cepacia complex</taxon>
    </lineage>
</organism>
<dbReference type="PANTHER" id="PTHR37089:SF1">
    <property type="entry name" value="MEMBRANE PROTEIN"/>
    <property type="match status" value="1"/>
</dbReference>
<name>A0A228IJF8_9BURK</name>